<proteinExistence type="predicted"/>
<evidence type="ECO:0000256" key="1">
    <source>
        <dbReference type="SAM" id="MobiDB-lite"/>
    </source>
</evidence>
<reference evidence="2 3" key="1">
    <citation type="submission" date="2020-03" db="EMBL/GenBank/DDBJ databases">
        <title>WGS of actinomycetes isolated from Thailand.</title>
        <authorList>
            <person name="Thawai C."/>
        </authorList>
    </citation>
    <scope>NUCLEOTIDE SEQUENCE [LARGE SCALE GENOMIC DNA]</scope>
    <source>
        <strain evidence="2 3">PLAI 1-29</strain>
    </source>
</reference>
<evidence type="ECO:0000313" key="3">
    <source>
        <dbReference type="Proteomes" id="UP000695264"/>
    </source>
</evidence>
<sequence length="118" mass="11769">MSTEGVAGHFNAAVASALRDAPGDRSAPALPGTEQAPPEAGPLDAHRHGPAPHAPSHPAPECTPGQPQQGVAVSAPCPSPLGEGLPHPWADGHQASPDGVRAAASPPWASRSSVVLRV</sequence>
<dbReference type="Proteomes" id="UP000695264">
    <property type="component" value="Unassembled WGS sequence"/>
</dbReference>
<feature type="region of interest" description="Disordered" evidence="1">
    <location>
        <begin position="17"/>
        <end position="118"/>
    </location>
</feature>
<organism evidence="2 3">
    <name type="scientific">Streptomyces zingiberis</name>
    <dbReference type="NCBI Taxonomy" id="2053010"/>
    <lineage>
        <taxon>Bacteria</taxon>
        <taxon>Bacillati</taxon>
        <taxon>Actinomycetota</taxon>
        <taxon>Actinomycetes</taxon>
        <taxon>Kitasatosporales</taxon>
        <taxon>Streptomycetaceae</taxon>
        <taxon>Streptomyces</taxon>
    </lineage>
</organism>
<feature type="compositionally biased region" description="Low complexity" evidence="1">
    <location>
        <begin position="101"/>
        <end position="118"/>
    </location>
</feature>
<keyword evidence="3" id="KW-1185">Reference proteome</keyword>
<gene>
    <name evidence="2" type="ORF">HCK00_20860</name>
</gene>
<comment type="caution">
    <text evidence="2">The sequence shown here is derived from an EMBL/GenBank/DDBJ whole genome shotgun (WGS) entry which is preliminary data.</text>
</comment>
<evidence type="ECO:0000313" key="2">
    <source>
        <dbReference type="EMBL" id="NJQ02925.1"/>
    </source>
</evidence>
<dbReference type="EMBL" id="JAATEN010000019">
    <property type="protein sequence ID" value="NJQ02925.1"/>
    <property type="molecule type" value="Genomic_DNA"/>
</dbReference>
<name>A0ABX1BZ27_9ACTN</name>
<protein>
    <submittedName>
        <fullName evidence="2">Uncharacterized protein</fullName>
    </submittedName>
</protein>
<accession>A0ABX1BZ27</accession>